<protein>
    <submittedName>
        <fullName evidence="4">Papain family cysteine protease</fullName>
    </submittedName>
</protein>
<feature type="signal peptide" evidence="2">
    <location>
        <begin position="1"/>
        <end position="27"/>
    </location>
</feature>
<reference evidence="4 5" key="1">
    <citation type="submission" date="2016-01" db="EMBL/GenBank/DDBJ databases">
        <authorList>
            <person name="Oliw E.H."/>
        </authorList>
    </citation>
    <scope>NUCLEOTIDE SEQUENCE [LARGE SCALE GENOMIC DNA]</scope>
    <source>
        <strain evidence="4">LMG 27134</strain>
    </source>
</reference>
<dbReference type="SMART" id="SM00645">
    <property type="entry name" value="Pept_C1"/>
    <property type="match status" value="1"/>
</dbReference>
<evidence type="ECO:0000256" key="2">
    <source>
        <dbReference type="SAM" id="SignalP"/>
    </source>
</evidence>
<evidence type="ECO:0000256" key="1">
    <source>
        <dbReference type="ARBA" id="ARBA00008455"/>
    </source>
</evidence>
<comment type="similarity">
    <text evidence="1">Belongs to the peptidase C1 family.</text>
</comment>
<dbReference type="InterPro" id="IPR039417">
    <property type="entry name" value="Peptidase_C1A_papain-like"/>
</dbReference>
<dbReference type="PROSITE" id="PS00139">
    <property type="entry name" value="THIOL_PROTEASE_CYS"/>
    <property type="match status" value="1"/>
</dbReference>
<dbReference type="PANTHER" id="PTHR12411">
    <property type="entry name" value="CYSTEINE PROTEASE FAMILY C1-RELATED"/>
    <property type="match status" value="1"/>
</dbReference>
<dbReference type="EMBL" id="FCOK02000083">
    <property type="protein sequence ID" value="SAL67268.1"/>
    <property type="molecule type" value="Genomic_DNA"/>
</dbReference>
<feature type="chain" id="PRO_5008502069" evidence="2">
    <location>
        <begin position="28"/>
        <end position="513"/>
    </location>
</feature>
<dbReference type="PROSITE" id="PS00639">
    <property type="entry name" value="THIOL_PROTEASE_HIS"/>
    <property type="match status" value="1"/>
</dbReference>
<dbReference type="PRINTS" id="PR00705">
    <property type="entry name" value="PAPAIN"/>
</dbReference>
<dbReference type="Pfam" id="PF00112">
    <property type="entry name" value="Peptidase_C1"/>
    <property type="match status" value="1"/>
</dbReference>
<accession>A0A158JEF9</accession>
<dbReference type="InterPro" id="IPR013128">
    <property type="entry name" value="Peptidase_C1A"/>
</dbReference>
<dbReference type="InterPro" id="IPR038765">
    <property type="entry name" value="Papain-like_cys_pep_sf"/>
</dbReference>
<dbReference type="CDD" id="cd02248">
    <property type="entry name" value="Peptidase_C1A"/>
    <property type="match status" value="1"/>
</dbReference>
<dbReference type="GO" id="GO:0008234">
    <property type="term" value="F:cysteine-type peptidase activity"/>
    <property type="evidence" value="ECO:0007669"/>
    <property type="project" value="InterPro"/>
</dbReference>
<dbReference type="Gene3D" id="3.90.70.10">
    <property type="entry name" value="Cysteine proteinases"/>
    <property type="match status" value="1"/>
</dbReference>
<dbReference type="InterPro" id="IPR000169">
    <property type="entry name" value="Pept_cys_AS"/>
</dbReference>
<proteinExistence type="inferred from homology"/>
<evidence type="ECO:0000313" key="5">
    <source>
        <dbReference type="Proteomes" id="UP000054683"/>
    </source>
</evidence>
<evidence type="ECO:0000259" key="3">
    <source>
        <dbReference type="SMART" id="SM00645"/>
    </source>
</evidence>
<keyword evidence="4" id="KW-0645">Protease</keyword>
<feature type="domain" description="Peptidase C1A papain C-terminal" evidence="3">
    <location>
        <begin position="135"/>
        <end position="354"/>
    </location>
</feature>
<sequence length="513" mass="54749">MASRIERCCTACLYTITLFGVVRFAVAQDGAMPPIPASLSLKYQTAEQKAPQSARLDLEALRKEGIEKGWRFQMGYTKAFAVPPDQLAGTRIPDNFLVIATAQNEFATKANAAADESARLAGVVAPDFLGNCDPNKSSFNWRDEKVLGEVEDQGTCGSCWAFAAAGAYNAAFKIRNGNDVEVSEQHILNCAKGNDGLMAGSCKGGWYNPAYQWMIRSGVASLSVVPYRGVQSSCSAQNLGKYRAVSWNFVSATQKIPLIREIKTAVCAYGPVASAMEATAAFQAYAGGFFNEHSDGKINHALLIVGWDDNAGGPNQGAWLVKNSWTTAWGEDGFAWIAYGNNKIGYAAAWVRPIEKNVTVPADALSAAWNQSLPGMQSATQLANSGVVSSQKPPSGINFTPYKSTGSSGSSSHSLGKTVWIQYTSAGQKSSANATRTILTKAGFFAPAVEDVSKKGAGSPSTFEIRYFSDDDKSTAIKIGKLIQNGGNGVVNIVKPKGFPAVDSIEVWFPNQK</sequence>
<dbReference type="AlphaFoldDB" id="A0A158JEF9"/>
<dbReference type="GO" id="GO:0006508">
    <property type="term" value="P:proteolysis"/>
    <property type="evidence" value="ECO:0007669"/>
    <property type="project" value="UniProtKB-KW"/>
</dbReference>
<keyword evidence="4" id="KW-0378">Hydrolase</keyword>
<dbReference type="InterPro" id="IPR025660">
    <property type="entry name" value="Pept_his_AS"/>
</dbReference>
<organism evidence="4 5">
    <name type="scientific">Caballeronia udeis</name>
    <dbReference type="NCBI Taxonomy" id="1232866"/>
    <lineage>
        <taxon>Bacteria</taxon>
        <taxon>Pseudomonadati</taxon>
        <taxon>Pseudomonadota</taxon>
        <taxon>Betaproteobacteria</taxon>
        <taxon>Burkholderiales</taxon>
        <taxon>Burkholderiaceae</taxon>
        <taxon>Caballeronia</taxon>
    </lineage>
</organism>
<dbReference type="Proteomes" id="UP000054683">
    <property type="component" value="Unassembled WGS sequence"/>
</dbReference>
<name>A0A158JEF9_9BURK</name>
<dbReference type="InterPro" id="IPR000668">
    <property type="entry name" value="Peptidase_C1A_C"/>
</dbReference>
<keyword evidence="2" id="KW-0732">Signal</keyword>
<gene>
    <name evidence="4" type="ORF">AWB69_07697</name>
</gene>
<evidence type="ECO:0000313" key="4">
    <source>
        <dbReference type="EMBL" id="SAL67268.1"/>
    </source>
</evidence>
<dbReference type="SUPFAM" id="SSF54001">
    <property type="entry name" value="Cysteine proteinases"/>
    <property type="match status" value="1"/>
</dbReference>
<dbReference type="RefSeq" id="WP_197500401.1">
    <property type="nucleotide sequence ID" value="NZ_FCOK02000083.1"/>
</dbReference>